<accession>H2ZC51</accession>
<reference evidence="1" key="2">
    <citation type="submission" date="2025-05" db="UniProtKB">
        <authorList>
            <consortium name="Ensembl"/>
        </authorList>
    </citation>
    <scope>IDENTIFICATION</scope>
</reference>
<dbReference type="HOGENOM" id="CLU_2003105_0_0_1"/>
<dbReference type="SUPFAM" id="SSF52540">
    <property type="entry name" value="P-loop containing nucleoside triphosphate hydrolases"/>
    <property type="match status" value="1"/>
</dbReference>
<dbReference type="Gene3D" id="3.40.50.300">
    <property type="entry name" value="P-loop containing nucleotide triphosphate hydrolases"/>
    <property type="match status" value="1"/>
</dbReference>
<dbReference type="AlphaFoldDB" id="H2ZC51"/>
<dbReference type="STRING" id="51511.ENSCSAVP00000015166"/>
<organism evidence="1 2">
    <name type="scientific">Ciona savignyi</name>
    <name type="common">Pacific transparent sea squirt</name>
    <dbReference type="NCBI Taxonomy" id="51511"/>
    <lineage>
        <taxon>Eukaryota</taxon>
        <taxon>Metazoa</taxon>
        <taxon>Chordata</taxon>
        <taxon>Tunicata</taxon>
        <taxon>Ascidiacea</taxon>
        <taxon>Phlebobranchia</taxon>
        <taxon>Cionidae</taxon>
        <taxon>Ciona</taxon>
    </lineage>
</organism>
<reference evidence="2" key="1">
    <citation type="submission" date="2003-08" db="EMBL/GenBank/DDBJ databases">
        <authorList>
            <person name="Birren B."/>
            <person name="Nusbaum C."/>
            <person name="Abebe A."/>
            <person name="Abouelleil A."/>
            <person name="Adekoya E."/>
            <person name="Ait-zahra M."/>
            <person name="Allen N."/>
            <person name="Allen T."/>
            <person name="An P."/>
            <person name="Anderson M."/>
            <person name="Anderson S."/>
            <person name="Arachchi H."/>
            <person name="Armbruster J."/>
            <person name="Bachantsang P."/>
            <person name="Baldwin J."/>
            <person name="Barry A."/>
            <person name="Bayul T."/>
            <person name="Blitshsteyn B."/>
            <person name="Bloom T."/>
            <person name="Blye J."/>
            <person name="Boguslavskiy L."/>
            <person name="Borowsky M."/>
            <person name="Boukhgalter B."/>
            <person name="Brunache A."/>
            <person name="Butler J."/>
            <person name="Calixte N."/>
            <person name="Calvo S."/>
            <person name="Camarata J."/>
            <person name="Campo K."/>
            <person name="Chang J."/>
            <person name="Cheshatsang Y."/>
            <person name="Citroen M."/>
            <person name="Collymore A."/>
            <person name="Considine T."/>
            <person name="Cook A."/>
            <person name="Cooke P."/>
            <person name="Corum B."/>
            <person name="Cuomo C."/>
            <person name="David R."/>
            <person name="Dawoe T."/>
            <person name="Degray S."/>
            <person name="Dodge S."/>
            <person name="Dooley K."/>
            <person name="Dorje P."/>
            <person name="Dorjee K."/>
            <person name="Dorris L."/>
            <person name="Duffey N."/>
            <person name="Dupes A."/>
            <person name="Elkins T."/>
            <person name="Engels R."/>
            <person name="Erickson J."/>
            <person name="Farina A."/>
            <person name="Faro S."/>
            <person name="Ferreira P."/>
            <person name="Fischer H."/>
            <person name="Fitzgerald M."/>
            <person name="Foley K."/>
            <person name="Gage D."/>
            <person name="Galagan J."/>
            <person name="Gearin G."/>
            <person name="Gnerre S."/>
            <person name="Gnirke A."/>
            <person name="Goyette A."/>
            <person name="Graham J."/>
            <person name="Grandbois E."/>
            <person name="Gyaltsen K."/>
            <person name="Hafez N."/>
            <person name="Hagopian D."/>
            <person name="Hagos B."/>
            <person name="Hall J."/>
            <person name="Hatcher B."/>
            <person name="Heller A."/>
            <person name="Higgins H."/>
            <person name="Honan T."/>
            <person name="Horn A."/>
            <person name="Houde N."/>
            <person name="Hughes L."/>
            <person name="Hulme W."/>
            <person name="Husby E."/>
            <person name="Iliev I."/>
            <person name="Jaffe D."/>
            <person name="Jones C."/>
            <person name="Kamal M."/>
            <person name="Kamat A."/>
            <person name="Kamvysselis M."/>
            <person name="Karlsson E."/>
            <person name="Kells C."/>
            <person name="Kieu A."/>
            <person name="Kisner P."/>
            <person name="Kodira C."/>
            <person name="Kulbokas E."/>
            <person name="Labutti K."/>
            <person name="Lama D."/>
            <person name="Landers T."/>
            <person name="Leger J."/>
            <person name="Levine S."/>
            <person name="Lewis D."/>
            <person name="Lewis T."/>
            <person name="Lindblad-toh K."/>
            <person name="Liu X."/>
            <person name="Lokyitsang T."/>
            <person name="Lokyitsang Y."/>
            <person name="Lucien O."/>
            <person name="Lui A."/>
            <person name="Ma L.J."/>
            <person name="Mabbitt R."/>
            <person name="Macdonald J."/>
            <person name="Maclean C."/>
            <person name="Major J."/>
            <person name="Manning J."/>
            <person name="Marabella R."/>
            <person name="Maru K."/>
            <person name="Matthews C."/>
            <person name="Mauceli E."/>
            <person name="Mccarthy M."/>
            <person name="Mcdonough S."/>
            <person name="Mcghee T."/>
            <person name="Meldrim J."/>
            <person name="Meneus L."/>
            <person name="Mesirov J."/>
            <person name="Mihalev A."/>
            <person name="Mihova T."/>
            <person name="Mikkelsen T."/>
            <person name="Mlenga V."/>
            <person name="Moru K."/>
            <person name="Mozes J."/>
            <person name="Mulrain L."/>
            <person name="Munson G."/>
            <person name="Naylor J."/>
            <person name="Newes C."/>
            <person name="Nguyen C."/>
            <person name="Nguyen N."/>
            <person name="Nguyen T."/>
            <person name="Nicol R."/>
            <person name="Nielsen C."/>
            <person name="Nizzari M."/>
            <person name="Norbu C."/>
            <person name="Norbu N."/>
            <person name="O'donnell P."/>
            <person name="Okoawo O."/>
            <person name="O'leary S."/>
            <person name="Omotosho B."/>
            <person name="O'neill K."/>
            <person name="Osman S."/>
            <person name="Parker S."/>
            <person name="Perrin D."/>
            <person name="Phunkhang P."/>
            <person name="Piqani B."/>
            <person name="Purcell S."/>
            <person name="Rachupka T."/>
            <person name="Ramasamy U."/>
            <person name="Rameau R."/>
            <person name="Ray V."/>
            <person name="Raymond C."/>
            <person name="Retta R."/>
            <person name="Richardson S."/>
            <person name="Rise C."/>
            <person name="Rodriguez J."/>
            <person name="Rogers J."/>
            <person name="Rogov P."/>
            <person name="Rutman M."/>
            <person name="Schupbach R."/>
            <person name="Seaman C."/>
            <person name="Settipalli S."/>
            <person name="Sharpe T."/>
            <person name="Sheridan J."/>
            <person name="Sherpa N."/>
            <person name="Shi J."/>
            <person name="Smirnov S."/>
            <person name="Smith C."/>
            <person name="Sougnez C."/>
            <person name="Spencer B."/>
            <person name="Stalker J."/>
            <person name="Stange-thomann N."/>
            <person name="Stavropoulos S."/>
            <person name="Stetson K."/>
            <person name="Stone C."/>
            <person name="Stone S."/>
            <person name="Stubbs M."/>
            <person name="Talamas J."/>
            <person name="Tchuinga P."/>
            <person name="Tenzing P."/>
            <person name="Tesfaye S."/>
            <person name="Theodore J."/>
            <person name="Thoulutsang Y."/>
            <person name="Topham K."/>
            <person name="Towey S."/>
            <person name="Tsamla T."/>
            <person name="Tsomo N."/>
            <person name="Vallee D."/>
            <person name="Vassiliev H."/>
            <person name="Venkataraman V."/>
            <person name="Vinson J."/>
            <person name="Vo A."/>
            <person name="Wade C."/>
            <person name="Wang S."/>
            <person name="Wangchuk T."/>
            <person name="Wangdi T."/>
            <person name="Whittaker C."/>
            <person name="Wilkinson J."/>
            <person name="Wu Y."/>
            <person name="Wyman D."/>
            <person name="Yadav S."/>
            <person name="Yang S."/>
            <person name="Yang X."/>
            <person name="Yeager S."/>
            <person name="Yee E."/>
            <person name="Young G."/>
            <person name="Zainoun J."/>
            <person name="Zembeck L."/>
            <person name="Zimmer A."/>
            <person name="Zody M."/>
            <person name="Lander E."/>
        </authorList>
    </citation>
    <scope>NUCLEOTIDE SEQUENCE [LARGE SCALE GENOMIC DNA]</scope>
</reference>
<dbReference type="Ensembl" id="ENSCSAVT00000015340.1">
    <property type="protein sequence ID" value="ENSCSAVP00000015166.1"/>
    <property type="gene ID" value="ENSCSAVG00000008893.1"/>
</dbReference>
<evidence type="ECO:0008006" key="3">
    <source>
        <dbReference type="Google" id="ProtNLM"/>
    </source>
</evidence>
<dbReference type="OMA" id="DGMFELL"/>
<dbReference type="InterPro" id="IPR027417">
    <property type="entry name" value="P-loop_NTPase"/>
</dbReference>
<sequence>MEDDLKDSEMDQLKQRHAVLIVEGILLFNQTLINDVADVRLFLTLPFHEAKRRRDLRVYEPPDVDGMFELLVWPMYVKHVAEIDGIHKLSGLQSKDEVFNTVLGDIRQAWATYGPASEGILTGF</sequence>
<proteinExistence type="predicted"/>
<evidence type="ECO:0000313" key="1">
    <source>
        <dbReference type="Ensembl" id="ENSCSAVP00000015167.1"/>
    </source>
</evidence>
<keyword evidence="2" id="KW-1185">Reference proteome</keyword>
<evidence type="ECO:0000313" key="2">
    <source>
        <dbReference type="Proteomes" id="UP000007875"/>
    </source>
</evidence>
<dbReference type="Ensembl" id="ENSCSAVT00000015341.1">
    <property type="protein sequence ID" value="ENSCSAVP00000015167.1"/>
    <property type="gene ID" value="ENSCSAVG00000008893.1"/>
</dbReference>
<name>H2ZC51_CIOSA</name>
<dbReference type="eggNOG" id="KOG3308">
    <property type="taxonomic scope" value="Eukaryota"/>
</dbReference>
<protein>
    <recommendedName>
        <fullName evidence="3">Phosphoribulokinase/uridine kinase domain-containing protein</fullName>
    </recommendedName>
</protein>
<dbReference type="Proteomes" id="UP000007875">
    <property type="component" value="Unassembled WGS sequence"/>
</dbReference>